<feature type="transmembrane region" description="Helical" evidence="10">
    <location>
        <begin position="115"/>
        <end position="134"/>
    </location>
</feature>
<dbReference type="PANTHER" id="PTHR33389:SF18">
    <property type="entry name" value="OS01G0677900 PROTEIN"/>
    <property type="match status" value="1"/>
</dbReference>
<dbReference type="Pfam" id="PF11145">
    <property type="entry name" value="DUF2921"/>
    <property type="match status" value="1"/>
</dbReference>
<evidence type="ECO:0000256" key="10">
    <source>
        <dbReference type="SAM" id="Phobius"/>
    </source>
</evidence>
<feature type="domain" description="SWEET-like" evidence="11">
    <location>
        <begin position="65"/>
        <end position="147"/>
    </location>
</feature>
<name>A0AA88R0Y0_9ASTE</name>
<dbReference type="GO" id="GO:0012505">
    <property type="term" value="C:endomembrane system"/>
    <property type="evidence" value="ECO:0007669"/>
    <property type="project" value="UniProtKB-SubCell"/>
</dbReference>
<evidence type="ECO:0000256" key="4">
    <source>
        <dbReference type="ARBA" id="ARBA00012483"/>
    </source>
</evidence>
<dbReference type="GO" id="GO:0061630">
    <property type="term" value="F:ubiquitin protein ligase activity"/>
    <property type="evidence" value="ECO:0007669"/>
    <property type="project" value="UniProtKB-EC"/>
</dbReference>
<dbReference type="InterPro" id="IPR021319">
    <property type="entry name" value="DUF2921"/>
</dbReference>
<keyword evidence="6 10" id="KW-0812">Transmembrane</keyword>
<keyword evidence="8 10" id="KW-1133">Transmembrane helix</keyword>
<evidence type="ECO:0000313" key="12">
    <source>
        <dbReference type="EMBL" id="KAK2980238.1"/>
    </source>
</evidence>
<comment type="pathway">
    <text evidence="3">Protein modification; protein ubiquitination.</text>
</comment>
<comment type="catalytic activity">
    <reaction evidence="1">
        <text>S-ubiquitinyl-[E2 ubiquitin-conjugating enzyme]-L-cysteine + [acceptor protein]-L-lysine = [E2 ubiquitin-conjugating enzyme]-L-cysteine + N(6)-ubiquitinyl-[acceptor protein]-L-lysine.</text>
        <dbReference type="EC" id="2.3.2.27"/>
    </reaction>
</comment>
<reference evidence="12" key="1">
    <citation type="submission" date="2022-12" db="EMBL/GenBank/DDBJ databases">
        <title>Draft genome assemblies for two species of Escallonia (Escalloniales).</title>
        <authorList>
            <person name="Chanderbali A."/>
            <person name="Dervinis C."/>
            <person name="Anghel I."/>
            <person name="Soltis D."/>
            <person name="Soltis P."/>
            <person name="Zapata F."/>
        </authorList>
    </citation>
    <scope>NUCLEOTIDE SEQUENCE</scope>
    <source>
        <strain evidence="12">UCBG92.1500</strain>
        <tissue evidence="12">Leaf</tissue>
    </source>
</reference>
<evidence type="ECO:0000256" key="6">
    <source>
        <dbReference type="ARBA" id="ARBA00022692"/>
    </source>
</evidence>
<feature type="transmembrane region" description="Helical" evidence="10">
    <location>
        <begin position="47"/>
        <end position="66"/>
    </location>
</feature>
<protein>
    <recommendedName>
        <fullName evidence="4">RING-type E3 ubiquitin transferase</fullName>
        <ecNumber evidence="4">2.3.2.27</ecNumber>
    </recommendedName>
</protein>
<keyword evidence="7" id="KW-0833">Ubl conjugation pathway</keyword>
<comment type="subcellular location">
    <subcellularLocation>
        <location evidence="2">Endomembrane system</location>
        <topology evidence="2">Multi-pass membrane protein</topology>
    </subcellularLocation>
</comment>
<dbReference type="PANTHER" id="PTHR33389">
    <property type="entry name" value="FAMILY PROTEIN, PUTATIVE (DUF2921)-RELATED"/>
    <property type="match status" value="1"/>
</dbReference>
<proteinExistence type="predicted"/>
<keyword evidence="5" id="KW-0808">Transferase</keyword>
<evidence type="ECO:0000256" key="7">
    <source>
        <dbReference type="ARBA" id="ARBA00022786"/>
    </source>
</evidence>
<evidence type="ECO:0000256" key="8">
    <source>
        <dbReference type="ARBA" id="ARBA00022989"/>
    </source>
</evidence>
<sequence length="158" mass="17807">MSCMVFHSILKLLKPALPLYGFSISGIISGFKIHFQRVKAKGELLQNAWSILVALEHVLYLCFQSIDSLFRVGHRITSVRLLPHAYDLYRAHSYGRSHFDGSYIYANPTSGFYSAAWDVIIPLGGVILAMIVYLQQRFGGRSIITQVLVFKHFLTAPS</sequence>
<organism evidence="12 13">
    <name type="scientific">Escallonia rubra</name>
    <dbReference type="NCBI Taxonomy" id="112253"/>
    <lineage>
        <taxon>Eukaryota</taxon>
        <taxon>Viridiplantae</taxon>
        <taxon>Streptophyta</taxon>
        <taxon>Embryophyta</taxon>
        <taxon>Tracheophyta</taxon>
        <taxon>Spermatophyta</taxon>
        <taxon>Magnoliopsida</taxon>
        <taxon>eudicotyledons</taxon>
        <taxon>Gunneridae</taxon>
        <taxon>Pentapetalae</taxon>
        <taxon>asterids</taxon>
        <taxon>campanulids</taxon>
        <taxon>Escalloniales</taxon>
        <taxon>Escalloniaceae</taxon>
        <taxon>Escallonia</taxon>
    </lineage>
</organism>
<evidence type="ECO:0000256" key="3">
    <source>
        <dbReference type="ARBA" id="ARBA00004906"/>
    </source>
</evidence>
<evidence type="ECO:0000313" key="13">
    <source>
        <dbReference type="Proteomes" id="UP001187471"/>
    </source>
</evidence>
<evidence type="ECO:0000256" key="1">
    <source>
        <dbReference type="ARBA" id="ARBA00000900"/>
    </source>
</evidence>
<evidence type="ECO:0000256" key="2">
    <source>
        <dbReference type="ARBA" id="ARBA00004127"/>
    </source>
</evidence>
<dbReference type="Proteomes" id="UP001187471">
    <property type="component" value="Unassembled WGS sequence"/>
</dbReference>
<gene>
    <name evidence="12" type="ORF">RJ640_026534</name>
</gene>
<dbReference type="EMBL" id="JAVXUO010001658">
    <property type="protein sequence ID" value="KAK2980238.1"/>
    <property type="molecule type" value="Genomic_DNA"/>
</dbReference>
<dbReference type="AlphaFoldDB" id="A0AA88R0Y0"/>
<keyword evidence="9 10" id="KW-0472">Membrane</keyword>
<comment type="caution">
    <text evidence="12">The sequence shown here is derived from an EMBL/GenBank/DDBJ whole genome shotgun (WGS) entry which is preliminary data.</text>
</comment>
<evidence type="ECO:0000259" key="11">
    <source>
        <dbReference type="Pfam" id="PF11145"/>
    </source>
</evidence>
<evidence type="ECO:0000256" key="9">
    <source>
        <dbReference type="ARBA" id="ARBA00023136"/>
    </source>
</evidence>
<evidence type="ECO:0000256" key="5">
    <source>
        <dbReference type="ARBA" id="ARBA00022679"/>
    </source>
</evidence>
<accession>A0AA88R0Y0</accession>
<dbReference type="EC" id="2.3.2.27" evidence="4"/>
<feature type="transmembrane region" description="Helical" evidence="10">
    <location>
        <begin position="17"/>
        <end position="35"/>
    </location>
</feature>
<keyword evidence="13" id="KW-1185">Reference proteome</keyword>